<evidence type="ECO:0000313" key="1">
    <source>
        <dbReference type="EMBL" id="RCW40750.1"/>
    </source>
</evidence>
<protein>
    <submittedName>
        <fullName evidence="1">Uncharacterized protein</fullName>
    </submittedName>
</protein>
<sequence>MVATESTGRGRDILYRSATTDCHADRARIAFFHASWSRGSPGWLTSANRTVPSLSIRKVPRLAIPAFSLNTP</sequence>
<dbReference type="EMBL" id="QPJC01000010">
    <property type="protein sequence ID" value="RCW40750.1"/>
    <property type="molecule type" value="Genomic_DNA"/>
</dbReference>
<comment type="caution">
    <text evidence="1">The sequence shown here is derived from an EMBL/GenBank/DDBJ whole genome shotgun (WGS) entry which is preliminary data.</text>
</comment>
<evidence type="ECO:0000313" key="2">
    <source>
        <dbReference type="Proteomes" id="UP000253495"/>
    </source>
</evidence>
<name>A0A368VHP0_9ACTN</name>
<reference evidence="1 2" key="1">
    <citation type="submission" date="2018-07" db="EMBL/GenBank/DDBJ databases">
        <title>Genomic Encyclopedia of Type Strains, Phase III (KMG-III): the genomes of soil and plant-associated and newly described type strains.</title>
        <authorList>
            <person name="Whitman W."/>
        </authorList>
    </citation>
    <scope>NUCLEOTIDE SEQUENCE [LARGE SCALE GENOMIC DNA]</scope>
    <source>
        <strain evidence="1 2">CECT 8575</strain>
    </source>
</reference>
<gene>
    <name evidence="1" type="ORF">DFQ14_11076</name>
</gene>
<dbReference type="AlphaFoldDB" id="A0A368VHP0"/>
<accession>A0A368VHP0</accession>
<proteinExistence type="predicted"/>
<organism evidence="1 2">
    <name type="scientific">Halopolyspora algeriensis</name>
    <dbReference type="NCBI Taxonomy" id="1500506"/>
    <lineage>
        <taxon>Bacteria</taxon>
        <taxon>Bacillati</taxon>
        <taxon>Actinomycetota</taxon>
        <taxon>Actinomycetes</taxon>
        <taxon>Actinomycetes incertae sedis</taxon>
        <taxon>Halopolyspora</taxon>
    </lineage>
</organism>
<dbReference type="Proteomes" id="UP000253495">
    <property type="component" value="Unassembled WGS sequence"/>
</dbReference>
<keyword evidence="2" id="KW-1185">Reference proteome</keyword>